<organism evidence="7 8">
    <name type="scientific">Cohaesibacter marisflavi</name>
    <dbReference type="NCBI Taxonomy" id="655353"/>
    <lineage>
        <taxon>Bacteria</taxon>
        <taxon>Pseudomonadati</taxon>
        <taxon>Pseudomonadota</taxon>
        <taxon>Alphaproteobacteria</taxon>
        <taxon>Hyphomicrobiales</taxon>
        <taxon>Cohaesibacteraceae</taxon>
    </lineage>
</organism>
<feature type="transmembrane region" description="Helical" evidence="6">
    <location>
        <begin position="6"/>
        <end position="27"/>
    </location>
</feature>
<gene>
    <name evidence="7" type="ORF">SAMN04488056_11820</name>
</gene>
<accession>A0A1I5LUR9</accession>
<evidence type="ECO:0000256" key="6">
    <source>
        <dbReference type="SAM" id="Phobius"/>
    </source>
</evidence>
<dbReference type="PANTHER" id="PTHR43359">
    <property type="entry name" value="FORMATE HYDROGENLYASE SUBUNIT 4"/>
    <property type="match status" value="1"/>
</dbReference>
<dbReference type="RefSeq" id="WP_090075381.1">
    <property type="nucleotide sequence ID" value="NZ_FOVR01000018.1"/>
</dbReference>
<dbReference type="Pfam" id="PF00146">
    <property type="entry name" value="NADHdh"/>
    <property type="match status" value="1"/>
</dbReference>
<dbReference type="EMBL" id="FOVR01000018">
    <property type="protein sequence ID" value="SFP00907.1"/>
    <property type="molecule type" value="Genomic_DNA"/>
</dbReference>
<feature type="transmembrane region" description="Helical" evidence="6">
    <location>
        <begin position="232"/>
        <end position="256"/>
    </location>
</feature>
<keyword evidence="5 6" id="KW-0472">Membrane</keyword>
<dbReference type="GO" id="GO:0048038">
    <property type="term" value="F:quinone binding"/>
    <property type="evidence" value="ECO:0007669"/>
    <property type="project" value="UniProtKB-KW"/>
</dbReference>
<name>A0A1I5LUR9_9HYPH</name>
<keyword evidence="8" id="KW-1185">Reference proteome</keyword>
<evidence type="ECO:0000256" key="3">
    <source>
        <dbReference type="ARBA" id="ARBA00022719"/>
    </source>
</evidence>
<dbReference type="InterPro" id="IPR018086">
    <property type="entry name" value="NADH_UbQ_OxRdtase_su1_CS"/>
</dbReference>
<keyword evidence="4 6" id="KW-1133">Transmembrane helix</keyword>
<proteinExistence type="predicted"/>
<dbReference type="OrthoDB" id="9803734at2"/>
<evidence type="ECO:0000256" key="1">
    <source>
        <dbReference type="ARBA" id="ARBA00004141"/>
    </source>
</evidence>
<protein>
    <submittedName>
        <fullName evidence="7">NADH-quinone oxidoreductase subunit H</fullName>
    </submittedName>
</protein>
<evidence type="ECO:0000256" key="4">
    <source>
        <dbReference type="ARBA" id="ARBA00022989"/>
    </source>
</evidence>
<feature type="transmembrane region" description="Helical" evidence="6">
    <location>
        <begin position="102"/>
        <end position="122"/>
    </location>
</feature>
<sequence>MSTQLGILLAVFLFPGGLFALVLGLSLKGLDRRVAARLQGRIGPPLAQPFFDLVKLSFKRTMVPATASQPVFLGAPLAGVVSMLVAVALVPVSGLYSPDPMLGNLIVLLYLLMVPAIVLMIAGSASTSPYGALGFSREMTLMLAYEAPIVLAVLAVALRTGMGQGGVITFSLVDIIAYQRSHGMFLLDPVMWPALAAFALFFPANLGIIPFDIPEAETEVLEGPLLEYSGPALGLFKVMSALKAVVVLSLGIALFMPLPFDGIWGLIGWLVQLAVLMEIGVTIVRLSMGRMRIDQAFSFFVKWPLLLAVASVVTVTVVA</sequence>
<feature type="transmembrane region" description="Helical" evidence="6">
    <location>
        <begin position="190"/>
        <end position="211"/>
    </location>
</feature>
<dbReference type="PANTHER" id="PTHR43359:SF1">
    <property type="entry name" value="FORMATE HYDROGENLYASE SUBUNIT 4-RELATED"/>
    <property type="match status" value="1"/>
</dbReference>
<dbReference type="PROSITE" id="PS00668">
    <property type="entry name" value="COMPLEX1_ND1_2"/>
    <property type="match status" value="1"/>
</dbReference>
<evidence type="ECO:0000313" key="8">
    <source>
        <dbReference type="Proteomes" id="UP000199236"/>
    </source>
</evidence>
<evidence type="ECO:0000256" key="2">
    <source>
        <dbReference type="ARBA" id="ARBA00022692"/>
    </source>
</evidence>
<evidence type="ECO:0000313" key="7">
    <source>
        <dbReference type="EMBL" id="SFP00907.1"/>
    </source>
</evidence>
<feature type="transmembrane region" description="Helical" evidence="6">
    <location>
        <begin position="296"/>
        <end position="318"/>
    </location>
</feature>
<feature type="transmembrane region" description="Helical" evidence="6">
    <location>
        <begin position="71"/>
        <end position="96"/>
    </location>
</feature>
<comment type="subcellular location">
    <subcellularLocation>
        <location evidence="1">Membrane</location>
        <topology evidence="1">Multi-pass membrane protein</topology>
    </subcellularLocation>
</comment>
<feature type="transmembrane region" description="Helical" evidence="6">
    <location>
        <begin position="262"/>
        <end position="284"/>
    </location>
</feature>
<evidence type="ECO:0000256" key="5">
    <source>
        <dbReference type="ARBA" id="ARBA00023136"/>
    </source>
</evidence>
<dbReference type="AlphaFoldDB" id="A0A1I5LUR9"/>
<keyword evidence="3" id="KW-0874">Quinone</keyword>
<keyword evidence="2 6" id="KW-0812">Transmembrane</keyword>
<dbReference type="InterPro" id="IPR052561">
    <property type="entry name" value="ComplexI_Subunit1"/>
</dbReference>
<dbReference type="InterPro" id="IPR001694">
    <property type="entry name" value="NADH_UbQ_OxRdtase_su1/FPO"/>
</dbReference>
<dbReference type="GO" id="GO:0005886">
    <property type="term" value="C:plasma membrane"/>
    <property type="evidence" value="ECO:0007669"/>
    <property type="project" value="TreeGrafter"/>
</dbReference>
<reference evidence="7 8" key="1">
    <citation type="submission" date="2016-10" db="EMBL/GenBank/DDBJ databases">
        <authorList>
            <person name="de Groot N.N."/>
        </authorList>
    </citation>
    <scope>NUCLEOTIDE SEQUENCE [LARGE SCALE GENOMIC DNA]</scope>
    <source>
        <strain evidence="7 8">CGMCC 1.9157</strain>
    </source>
</reference>
<feature type="transmembrane region" description="Helical" evidence="6">
    <location>
        <begin position="143"/>
        <end position="162"/>
    </location>
</feature>
<dbReference type="STRING" id="655353.SAMN04488056_11820"/>
<dbReference type="Proteomes" id="UP000199236">
    <property type="component" value="Unassembled WGS sequence"/>
</dbReference>